<sequence>MSIPCNRSRPKSALRASHGSRAQHEYARLVILGASFESEKTISKSDHPSSEDVIFRPPGKEDGAGILTLVHRLGVLDINSAYAYMLIGEHHAGTSVVAEIDGELGGFISGYLLPADPETLFVWQVGVAQAGRGKGLATRMLAEILKRPACADVRYLDTTVGPTNEPSQGLFRGLARRLNARIDETELFSAELFDAFDEGEPHDPHEPEILFRIGPFDADAVSALSS</sequence>
<dbReference type="Gene3D" id="3.40.630.30">
    <property type="match status" value="1"/>
</dbReference>
<dbReference type="EC" id="2.3.1.178" evidence="3 8"/>
<evidence type="ECO:0000256" key="9">
    <source>
        <dbReference type="SAM" id="MobiDB-lite"/>
    </source>
</evidence>
<dbReference type="OrthoDB" id="2436196at2"/>
<dbReference type="InterPro" id="IPR016181">
    <property type="entry name" value="Acyl_CoA_acyltransferase"/>
</dbReference>
<evidence type="ECO:0000256" key="1">
    <source>
        <dbReference type="ARBA" id="ARBA00004978"/>
    </source>
</evidence>
<dbReference type="SUPFAM" id="SSF55729">
    <property type="entry name" value="Acyl-CoA N-acyltransferases (Nat)"/>
    <property type="match status" value="1"/>
</dbReference>
<gene>
    <name evidence="8" type="primary">ectA</name>
    <name evidence="11" type="ORF">SAJA_06655</name>
</gene>
<evidence type="ECO:0000256" key="8">
    <source>
        <dbReference type="RuleBase" id="RU365045"/>
    </source>
</evidence>
<dbReference type="Proteomes" id="UP000285310">
    <property type="component" value="Unassembled WGS sequence"/>
</dbReference>
<name>A0A423PUM9_9GAMM</name>
<keyword evidence="5 8" id="KW-0808">Transferase</keyword>
<feature type="region of interest" description="Disordered" evidence="9">
    <location>
        <begin position="1"/>
        <end position="20"/>
    </location>
</feature>
<dbReference type="CDD" id="cd04301">
    <property type="entry name" value="NAT_SF"/>
    <property type="match status" value="1"/>
</dbReference>
<comment type="function">
    <text evidence="8">Catalyzes the acetylation of L-2,4-diaminobutyrate (DABA) to gamma-N-acetyl-alpha,gamma-diaminobutyric acid (ADABA) with acetyl coenzyme A.</text>
</comment>
<accession>A0A423PUM9</accession>
<evidence type="ECO:0000256" key="4">
    <source>
        <dbReference type="ARBA" id="ARBA00017935"/>
    </source>
</evidence>
<dbReference type="PROSITE" id="PS51186">
    <property type="entry name" value="GNAT"/>
    <property type="match status" value="1"/>
</dbReference>
<keyword evidence="12" id="KW-1185">Reference proteome</keyword>
<reference evidence="11 12" key="1">
    <citation type="submission" date="2013-10" db="EMBL/GenBank/DDBJ databases">
        <title>Salinisphaera japonica YTM-1 Genome Sequencing.</title>
        <authorList>
            <person name="Lai Q."/>
            <person name="Li C."/>
            <person name="Shao Z."/>
        </authorList>
    </citation>
    <scope>NUCLEOTIDE SEQUENCE [LARGE SCALE GENOMIC DNA]</scope>
    <source>
        <strain evidence="11 12">YTM-1</strain>
    </source>
</reference>
<dbReference type="GO" id="GO:0033816">
    <property type="term" value="F:diaminobutyrate acetyltransferase activity"/>
    <property type="evidence" value="ECO:0007669"/>
    <property type="project" value="UniProtKB-EC"/>
</dbReference>
<dbReference type="UniPathway" id="UPA00067">
    <property type="reaction ID" value="UER00122"/>
</dbReference>
<proteinExistence type="inferred from homology"/>
<evidence type="ECO:0000256" key="3">
    <source>
        <dbReference type="ARBA" id="ARBA00012355"/>
    </source>
</evidence>
<dbReference type="InParanoid" id="A0A423PUM9"/>
<dbReference type="Pfam" id="PF00583">
    <property type="entry name" value="Acetyltransf_1"/>
    <property type="match status" value="1"/>
</dbReference>
<evidence type="ECO:0000256" key="5">
    <source>
        <dbReference type="ARBA" id="ARBA00022679"/>
    </source>
</evidence>
<evidence type="ECO:0000313" key="11">
    <source>
        <dbReference type="EMBL" id="ROO29307.1"/>
    </source>
</evidence>
<comment type="pathway">
    <text evidence="1 8">Amine and polyamine biosynthesis; ectoine biosynthesis; L-ectoine from L-aspartate 4-semialdehyde: step 2/3.</text>
</comment>
<evidence type="ECO:0000256" key="7">
    <source>
        <dbReference type="ARBA" id="ARBA00048924"/>
    </source>
</evidence>
<comment type="similarity">
    <text evidence="2 8">Belongs to the acetyltransferase family. EctA subfamily.</text>
</comment>
<dbReference type="GO" id="GO:0019491">
    <property type="term" value="P:ectoine biosynthetic process"/>
    <property type="evidence" value="ECO:0007669"/>
    <property type="project" value="UniProtKB-UniPathway"/>
</dbReference>
<organism evidence="11 12">
    <name type="scientific">Salinisphaera japonica YTM-1</name>
    <dbReference type="NCBI Taxonomy" id="1209778"/>
    <lineage>
        <taxon>Bacteria</taxon>
        <taxon>Pseudomonadati</taxon>
        <taxon>Pseudomonadota</taxon>
        <taxon>Gammaproteobacteria</taxon>
        <taxon>Salinisphaerales</taxon>
        <taxon>Salinisphaeraceae</taxon>
        <taxon>Salinisphaera</taxon>
    </lineage>
</organism>
<dbReference type="InterPro" id="IPR000182">
    <property type="entry name" value="GNAT_dom"/>
</dbReference>
<dbReference type="EMBL" id="AYKG01000016">
    <property type="protein sequence ID" value="ROO29307.1"/>
    <property type="molecule type" value="Genomic_DNA"/>
</dbReference>
<comment type="catalytic activity">
    <reaction evidence="7 8">
        <text>L-2,4-diaminobutanoate + acetyl-CoA = (2S)-4-acetamido-2-aminobutanoate + CoA + H(+)</text>
        <dbReference type="Rhea" id="RHEA:16901"/>
        <dbReference type="ChEBI" id="CHEBI:15378"/>
        <dbReference type="ChEBI" id="CHEBI:57287"/>
        <dbReference type="ChEBI" id="CHEBI:57288"/>
        <dbReference type="ChEBI" id="CHEBI:58761"/>
        <dbReference type="ChEBI" id="CHEBI:58929"/>
        <dbReference type="EC" id="2.3.1.178"/>
    </reaction>
</comment>
<dbReference type="NCBIfam" id="TIGR02406">
    <property type="entry name" value="ectoine_EctA"/>
    <property type="match status" value="1"/>
</dbReference>
<evidence type="ECO:0000256" key="2">
    <source>
        <dbReference type="ARBA" id="ARBA00010712"/>
    </source>
</evidence>
<feature type="domain" description="N-acetyltransferase" evidence="10">
    <location>
        <begin position="53"/>
        <end position="203"/>
    </location>
</feature>
<keyword evidence="6 8" id="KW-0012">Acyltransferase</keyword>
<comment type="caution">
    <text evidence="11">The sequence shown here is derived from an EMBL/GenBank/DDBJ whole genome shotgun (WGS) entry which is preliminary data.</text>
</comment>
<dbReference type="AlphaFoldDB" id="A0A423PUM9"/>
<dbReference type="InterPro" id="IPR012772">
    <property type="entry name" value="Ectoine_EctA"/>
</dbReference>
<evidence type="ECO:0000313" key="12">
    <source>
        <dbReference type="Proteomes" id="UP000285310"/>
    </source>
</evidence>
<protein>
    <recommendedName>
        <fullName evidence="4 8">L-2,4-diaminobutyric acid acetyltransferase</fullName>
        <shortName evidence="8">DABA acetyltransferase</shortName>
        <ecNumber evidence="3 8">2.3.1.178</ecNumber>
    </recommendedName>
</protein>
<evidence type="ECO:0000259" key="10">
    <source>
        <dbReference type="PROSITE" id="PS51186"/>
    </source>
</evidence>
<evidence type="ECO:0000256" key="6">
    <source>
        <dbReference type="ARBA" id="ARBA00023315"/>
    </source>
</evidence>